<organism evidence="1 2">
    <name type="scientific">Phototrophicus methaneseepsis</name>
    <dbReference type="NCBI Taxonomy" id="2710758"/>
    <lineage>
        <taxon>Bacteria</taxon>
        <taxon>Bacillati</taxon>
        <taxon>Chloroflexota</taxon>
        <taxon>Candidatus Thermofontia</taxon>
        <taxon>Phototrophicales</taxon>
        <taxon>Phototrophicaceae</taxon>
        <taxon>Phototrophicus</taxon>
    </lineage>
</organism>
<dbReference type="KEGG" id="pmet:G4Y79_03435"/>
<reference evidence="1 2" key="1">
    <citation type="submission" date="2020-02" db="EMBL/GenBank/DDBJ databases">
        <authorList>
            <person name="Zheng R.K."/>
            <person name="Sun C.M."/>
        </authorList>
    </citation>
    <scope>NUCLEOTIDE SEQUENCE [LARGE SCALE GENOMIC DNA]</scope>
    <source>
        <strain evidence="2">rifampicinis</strain>
    </source>
</reference>
<proteinExistence type="predicted"/>
<dbReference type="EMBL" id="CP062983">
    <property type="protein sequence ID" value="QPC83447.1"/>
    <property type="molecule type" value="Genomic_DNA"/>
</dbReference>
<evidence type="ECO:0000313" key="2">
    <source>
        <dbReference type="Proteomes" id="UP000594468"/>
    </source>
</evidence>
<protein>
    <submittedName>
        <fullName evidence="1">Uncharacterized protein</fullName>
    </submittedName>
</protein>
<evidence type="ECO:0000313" key="1">
    <source>
        <dbReference type="EMBL" id="QPC83447.1"/>
    </source>
</evidence>
<sequence>MIAPVQQRDLLMLREAAQERNQEQVQFYAKRLLMALPYYYALAIVVDRLVAFLPRFEAVYPDEKWVRQHLLVINAYGTAPDDTIAEMAMQQSFEAPGMMNYLKAVYDLIESMQEKHTGEARIGFMTSALVNVVMAGLADAWYGERQEAWARVRQNSFDPATGQYTDPQATQIAYHFWIDEDTTKRDQTAWLTIAEQIEAALQRA</sequence>
<dbReference type="RefSeq" id="WP_195171514.1">
    <property type="nucleotide sequence ID" value="NZ_CP062983.1"/>
</dbReference>
<keyword evidence="2" id="KW-1185">Reference proteome</keyword>
<dbReference type="AlphaFoldDB" id="A0A7S8EAP2"/>
<name>A0A7S8EAP2_9CHLR</name>
<accession>A0A7S8EAP2</accession>
<dbReference type="Proteomes" id="UP000594468">
    <property type="component" value="Chromosome"/>
</dbReference>
<gene>
    <name evidence="1" type="ORF">G4Y79_03435</name>
</gene>